<accession>A0A4U1L597</accession>
<evidence type="ECO:0000313" key="2">
    <source>
        <dbReference type="Proteomes" id="UP000309138"/>
    </source>
</evidence>
<dbReference type="EMBL" id="SWKR01000002">
    <property type="protein sequence ID" value="TKD52117.1"/>
    <property type="molecule type" value="Genomic_DNA"/>
</dbReference>
<evidence type="ECO:0008006" key="3">
    <source>
        <dbReference type="Google" id="ProtNLM"/>
    </source>
</evidence>
<sequence length="279" mass="31933">MVRRQRNVRRRAIPIRDIAPPATLASSLYASYSRVVQLWQRRAERIIAEYERTVDSMTTDSPADIQGEIEQAQSEFERLFLDIVPELHDWVIRTEAWTRGQWRGAVLSATGVDLSTLLGPEDVRDTLESYIAWNTDLIRDVSAQTRKRIGDRIFSGLTERKPAREVAREIREAVAMSRDRSLRVASDQLSKLTSNLAAERRREAGLSVFEWRHSRKRHPRTEHQARDGNYYSEDPALVGKRVDGKTIRADPPRGDRAGMPPFCGCRERSVLVFSFDGEG</sequence>
<dbReference type="Proteomes" id="UP000309138">
    <property type="component" value="Unassembled WGS sequence"/>
</dbReference>
<dbReference type="AlphaFoldDB" id="A0A4U1L597"/>
<reference evidence="1 2" key="1">
    <citation type="submission" date="2019-04" db="EMBL/GenBank/DDBJ databases">
        <authorList>
            <person name="Yang Y."/>
            <person name="Wei D."/>
        </authorList>
    </citation>
    <scope>NUCLEOTIDE SEQUENCE [LARGE SCALE GENOMIC DNA]</scope>
    <source>
        <strain evidence="1 2">L-1-4w-11</strain>
    </source>
</reference>
<protein>
    <recommendedName>
        <fullName evidence="3">Phage head morphogenesis domain-containing protein</fullName>
    </recommendedName>
</protein>
<name>A0A4U1L597_9SPHN</name>
<dbReference type="OrthoDB" id="7559637at2"/>
<evidence type="ECO:0000313" key="1">
    <source>
        <dbReference type="EMBL" id="TKD52117.1"/>
    </source>
</evidence>
<organism evidence="1 2">
    <name type="scientific">Sphingomonas baiyangensis</name>
    <dbReference type="NCBI Taxonomy" id="2572576"/>
    <lineage>
        <taxon>Bacteria</taxon>
        <taxon>Pseudomonadati</taxon>
        <taxon>Pseudomonadota</taxon>
        <taxon>Alphaproteobacteria</taxon>
        <taxon>Sphingomonadales</taxon>
        <taxon>Sphingomonadaceae</taxon>
        <taxon>Sphingomonas</taxon>
    </lineage>
</organism>
<proteinExistence type="predicted"/>
<keyword evidence="2" id="KW-1185">Reference proteome</keyword>
<gene>
    <name evidence="1" type="ORF">FBR43_05160</name>
</gene>
<comment type="caution">
    <text evidence="1">The sequence shown here is derived from an EMBL/GenBank/DDBJ whole genome shotgun (WGS) entry which is preliminary data.</text>
</comment>